<feature type="binding site" evidence="6">
    <location>
        <begin position="74"/>
        <end position="75"/>
    </location>
    <ligand>
        <name>NAD(+)</name>
        <dbReference type="ChEBI" id="CHEBI:57540"/>
    </ligand>
</feature>
<feature type="binding site" evidence="6">
    <location>
        <begin position="189"/>
        <end position="194"/>
    </location>
    <ligand>
        <name>NAD(+)</name>
        <dbReference type="ChEBI" id="CHEBI:57540"/>
    </ligand>
</feature>
<comment type="caution">
    <text evidence="6">Lacks conserved residue(s) required for the propagation of feature annotation.</text>
</comment>
<dbReference type="GO" id="GO:0046872">
    <property type="term" value="F:metal ion binding"/>
    <property type="evidence" value="ECO:0007669"/>
    <property type="project" value="UniProtKB-UniRule"/>
</dbReference>
<sequence length="303" mass="33186">MIVSVIGSIHQKCSQEDLKDLMNNIIEGSKGHRLRIDKGFFSYLGRMGIKLPYELSSNVKDDPKTDLLISLGGDGTFLRAAKLIAGTSATILGINTGSLGFLTGTCPNELRQMWEDIIEGRYETEVRSMLAISTEINGEVQHYPPVLNEVAILKRDTASMIGVHTFVDGERVATFEGDGLLIATPTGSTAYSLSVGGPIIHPHCPTLLLAPIAPHTLNMRPIVIPDDVVLEMSVTTRNDAILLSSDGYSTPLPGSAKIKVWRSDKEVRIVRHPIHTFYDTLRNKLMWGQDVRGNGQPKHCTKS</sequence>
<feature type="binding site" evidence="6">
    <location>
        <position position="79"/>
    </location>
    <ligand>
        <name>NAD(+)</name>
        <dbReference type="ChEBI" id="CHEBI:57540"/>
    </ligand>
</feature>
<keyword evidence="6" id="KW-0547">Nucleotide-binding</keyword>
<evidence type="ECO:0000256" key="5">
    <source>
        <dbReference type="ARBA" id="ARBA00047925"/>
    </source>
</evidence>
<accession>A0A0A2EKB9</accession>
<dbReference type="EMBL" id="JQJD01000065">
    <property type="protein sequence ID" value="KGN78142.1"/>
    <property type="molecule type" value="Genomic_DNA"/>
</dbReference>
<comment type="function">
    <text evidence="6">Involved in the regulation of the intracellular balance of NAD and NADP, and is a key enzyme in the biosynthesis of NADP. Catalyzes specifically the phosphorylation on 2'-hydroxyl of the adenosine moiety of NAD to yield NADP.</text>
</comment>
<dbReference type="GO" id="GO:0005524">
    <property type="term" value="F:ATP binding"/>
    <property type="evidence" value="ECO:0007669"/>
    <property type="project" value="UniProtKB-KW"/>
</dbReference>
<dbReference type="InterPro" id="IPR017437">
    <property type="entry name" value="ATP-NAD_kinase_PpnK-typ_C"/>
</dbReference>
<organism evidence="7 8">
    <name type="scientific">Porphyromonas cangingivalis</name>
    <dbReference type="NCBI Taxonomy" id="36874"/>
    <lineage>
        <taxon>Bacteria</taxon>
        <taxon>Pseudomonadati</taxon>
        <taxon>Bacteroidota</taxon>
        <taxon>Bacteroidia</taxon>
        <taxon>Bacteroidales</taxon>
        <taxon>Porphyromonadaceae</taxon>
        <taxon>Porphyromonas</taxon>
    </lineage>
</organism>
<name>A0A0A2EKB9_PORCN</name>
<dbReference type="GO" id="GO:0019674">
    <property type="term" value="P:NAD+ metabolic process"/>
    <property type="evidence" value="ECO:0007669"/>
    <property type="project" value="InterPro"/>
</dbReference>
<feature type="binding site" evidence="6">
    <location>
        <position position="213"/>
    </location>
    <ligand>
        <name>NAD(+)</name>
        <dbReference type="ChEBI" id="CHEBI:57540"/>
    </ligand>
</feature>
<dbReference type="Gene3D" id="2.60.200.30">
    <property type="entry name" value="Probable inorganic polyphosphate/atp-NAD kinase, domain 2"/>
    <property type="match status" value="1"/>
</dbReference>
<dbReference type="SUPFAM" id="SSF111331">
    <property type="entry name" value="NAD kinase/diacylglycerol kinase-like"/>
    <property type="match status" value="1"/>
</dbReference>
<keyword evidence="1 6" id="KW-0808">Transferase</keyword>
<dbReference type="GO" id="GO:0006741">
    <property type="term" value="P:NADP+ biosynthetic process"/>
    <property type="evidence" value="ECO:0007669"/>
    <property type="project" value="UniProtKB-UniRule"/>
</dbReference>
<dbReference type="Gene3D" id="3.40.50.10330">
    <property type="entry name" value="Probable inorganic polyphosphate/atp-NAD kinase, domain 1"/>
    <property type="match status" value="1"/>
</dbReference>
<feature type="binding site" evidence="6">
    <location>
        <begin position="148"/>
        <end position="149"/>
    </location>
    <ligand>
        <name>NAD(+)</name>
        <dbReference type="ChEBI" id="CHEBI:57540"/>
    </ligand>
</feature>
<dbReference type="InterPro" id="IPR002504">
    <property type="entry name" value="NADK"/>
</dbReference>
<dbReference type="InterPro" id="IPR017438">
    <property type="entry name" value="ATP-NAD_kinase_N"/>
</dbReference>
<feature type="active site" description="Proton acceptor" evidence="6">
    <location>
        <position position="74"/>
    </location>
</feature>
<evidence type="ECO:0000313" key="8">
    <source>
        <dbReference type="Proteomes" id="UP000030125"/>
    </source>
</evidence>
<comment type="catalytic activity">
    <reaction evidence="5 6">
        <text>NAD(+) + ATP = ADP + NADP(+) + H(+)</text>
        <dbReference type="Rhea" id="RHEA:18629"/>
        <dbReference type="ChEBI" id="CHEBI:15378"/>
        <dbReference type="ChEBI" id="CHEBI:30616"/>
        <dbReference type="ChEBI" id="CHEBI:57540"/>
        <dbReference type="ChEBI" id="CHEBI:58349"/>
        <dbReference type="ChEBI" id="CHEBI:456216"/>
        <dbReference type="EC" id="2.7.1.23"/>
    </reaction>
</comment>
<evidence type="ECO:0000256" key="4">
    <source>
        <dbReference type="ARBA" id="ARBA00023027"/>
    </source>
</evidence>
<evidence type="ECO:0000256" key="2">
    <source>
        <dbReference type="ARBA" id="ARBA00022777"/>
    </source>
</evidence>
<dbReference type="PANTHER" id="PTHR20275">
    <property type="entry name" value="NAD KINASE"/>
    <property type="match status" value="1"/>
</dbReference>
<dbReference type="InterPro" id="IPR016064">
    <property type="entry name" value="NAD/diacylglycerol_kinase_sf"/>
</dbReference>
<keyword evidence="2 6" id="KW-0418">Kinase</keyword>
<dbReference type="Pfam" id="PF01513">
    <property type="entry name" value="NAD_kinase"/>
    <property type="match status" value="1"/>
</dbReference>
<dbReference type="AlphaFoldDB" id="A0A0A2EKB9"/>
<keyword evidence="6" id="KW-0067">ATP-binding</keyword>
<dbReference type="EC" id="2.7.1.23" evidence="6"/>
<protein>
    <recommendedName>
        <fullName evidence="6">NAD kinase</fullName>
        <ecNumber evidence="6">2.7.1.23</ecNumber>
    </recommendedName>
    <alternativeName>
        <fullName evidence="6">ATP-dependent NAD kinase</fullName>
    </alternativeName>
</protein>
<dbReference type="Pfam" id="PF20143">
    <property type="entry name" value="NAD_kinase_C"/>
    <property type="match status" value="1"/>
</dbReference>
<dbReference type="HAMAP" id="MF_00361">
    <property type="entry name" value="NAD_kinase"/>
    <property type="match status" value="1"/>
</dbReference>
<gene>
    <name evidence="6" type="primary">nadK</name>
    <name evidence="7" type="ORF">HQ35_10680</name>
</gene>
<comment type="subcellular location">
    <subcellularLocation>
        <location evidence="6">Cytoplasm</location>
    </subcellularLocation>
</comment>
<feature type="binding site" evidence="6">
    <location>
        <position position="178"/>
    </location>
    <ligand>
        <name>NAD(+)</name>
        <dbReference type="ChEBI" id="CHEBI:57540"/>
    </ligand>
</feature>
<evidence type="ECO:0000256" key="3">
    <source>
        <dbReference type="ARBA" id="ARBA00022857"/>
    </source>
</evidence>
<keyword evidence="4 6" id="KW-0520">NAD</keyword>
<evidence type="ECO:0000313" key="7">
    <source>
        <dbReference type="EMBL" id="KGN78142.1"/>
    </source>
</evidence>
<dbReference type="eggNOG" id="COG0061">
    <property type="taxonomic scope" value="Bacteria"/>
</dbReference>
<dbReference type="PANTHER" id="PTHR20275:SF0">
    <property type="entry name" value="NAD KINASE"/>
    <property type="match status" value="1"/>
</dbReference>
<proteinExistence type="inferred from homology"/>
<comment type="caution">
    <text evidence="7">The sequence shown here is derived from an EMBL/GenBank/DDBJ whole genome shotgun (WGS) entry which is preliminary data.</text>
</comment>
<evidence type="ECO:0000256" key="1">
    <source>
        <dbReference type="ARBA" id="ARBA00022679"/>
    </source>
</evidence>
<reference evidence="7 8" key="1">
    <citation type="submission" date="2014-08" db="EMBL/GenBank/DDBJ databases">
        <title>Porphyromonas cangingivalis strain:COT-109_OH1386 Genome sequencing.</title>
        <authorList>
            <person name="Wallis C."/>
            <person name="Deusch O."/>
            <person name="O'Flynn C."/>
            <person name="Davis I."/>
            <person name="Jospin G."/>
            <person name="Darling A.E."/>
            <person name="Coil D.A."/>
            <person name="Alexiev A."/>
            <person name="Horsfall A."/>
            <person name="Kirkwood N."/>
            <person name="Harris S."/>
            <person name="Eisen J.A."/>
        </authorList>
    </citation>
    <scope>NUCLEOTIDE SEQUENCE [LARGE SCALE GENOMIC DNA]</scope>
    <source>
        <strain evidence="8">COT-109 OH1386</strain>
    </source>
</reference>
<evidence type="ECO:0000256" key="6">
    <source>
        <dbReference type="HAMAP-Rule" id="MF_00361"/>
    </source>
</evidence>
<dbReference type="GO" id="GO:0003951">
    <property type="term" value="F:NAD+ kinase activity"/>
    <property type="evidence" value="ECO:0007669"/>
    <property type="project" value="UniProtKB-UniRule"/>
</dbReference>
<dbReference type="GO" id="GO:0005737">
    <property type="term" value="C:cytoplasm"/>
    <property type="evidence" value="ECO:0007669"/>
    <property type="project" value="UniProtKB-SubCell"/>
</dbReference>
<keyword evidence="3 6" id="KW-0521">NADP</keyword>
<keyword evidence="6" id="KW-0963">Cytoplasm</keyword>
<keyword evidence="8" id="KW-1185">Reference proteome</keyword>
<dbReference type="GO" id="GO:0051287">
    <property type="term" value="F:NAD binding"/>
    <property type="evidence" value="ECO:0007669"/>
    <property type="project" value="UniProtKB-ARBA"/>
</dbReference>
<dbReference type="Proteomes" id="UP000030125">
    <property type="component" value="Unassembled WGS sequence"/>
</dbReference>
<comment type="cofactor">
    <cofactor evidence="6">
        <name>a divalent metal cation</name>
        <dbReference type="ChEBI" id="CHEBI:60240"/>
    </cofactor>
</comment>
<comment type="similarity">
    <text evidence="6">Belongs to the NAD kinase family.</text>
</comment>
<dbReference type="STRING" id="36874.HQ34_04285"/>